<gene>
    <name evidence="2" type="ORF">E1A91_A11G308300v1</name>
</gene>
<protein>
    <submittedName>
        <fullName evidence="2">Uncharacterized protein</fullName>
    </submittedName>
</protein>
<evidence type="ECO:0000313" key="3">
    <source>
        <dbReference type="Proteomes" id="UP000323597"/>
    </source>
</evidence>
<sequence>MKRTEKEEGLKREISHLKETRGPNCPYTQFFNKKRGNTLLGFHLAHSRRTTSMLGGRRRTNSDRILSPEAATLEIYSLLLRYLDSHRRRISLGGNQQAGVSFLVQRTGRAVPRAMFASRKHVAGRMEAQR</sequence>
<keyword evidence="3" id="KW-1185">Reference proteome</keyword>
<dbReference type="AlphaFoldDB" id="A0A5D2XG87"/>
<proteinExistence type="predicted"/>
<organism evidence="2 3">
    <name type="scientific">Gossypium mustelinum</name>
    <name type="common">Cotton</name>
    <name type="synonym">Gossypium caicoense</name>
    <dbReference type="NCBI Taxonomy" id="34275"/>
    <lineage>
        <taxon>Eukaryota</taxon>
        <taxon>Viridiplantae</taxon>
        <taxon>Streptophyta</taxon>
        <taxon>Embryophyta</taxon>
        <taxon>Tracheophyta</taxon>
        <taxon>Spermatophyta</taxon>
        <taxon>Magnoliopsida</taxon>
        <taxon>eudicotyledons</taxon>
        <taxon>Gunneridae</taxon>
        <taxon>Pentapetalae</taxon>
        <taxon>rosids</taxon>
        <taxon>malvids</taxon>
        <taxon>Malvales</taxon>
        <taxon>Malvaceae</taxon>
        <taxon>Malvoideae</taxon>
        <taxon>Gossypium</taxon>
    </lineage>
</organism>
<accession>A0A5D2XG87</accession>
<evidence type="ECO:0000256" key="1">
    <source>
        <dbReference type="SAM" id="MobiDB-lite"/>
    </source>
</evidence>
<dbReference type="Proteomes" id="UP000323597">
    <property type="component" value="Chromosome A11"/>
</dbReference>
<name>A0A5D2XG87_GOSMU</name>
<reference evidence="2 3" key="1">
    <citation type="submission" date="2019-07" db="EMBL/GenBank/DDBJ databases">
        <title>WGS assembly of Gossypium mustelinum.</title>
        <authorList>
            <person name="Chen Z.J."/>
            <person name="Sreedasyam A."/>
            <person name="Ando A."/>
            <person name="Song Q."/>
            <person name="De L."/>
            <person name="Hulse-Kemp A."/>
            <person name="Ding M."/>
            <person name="Ye W."/>
            <person name="Kirkbride R."/>
            <person name="Jenkins J."/>
            <person name="Plott C."/>
            <person name="Lovell J."/>
            <person name="Lin Y.-M."/>
            <person name="Vaughn R."/>
            <person name="Liu B."/>
            <person name="Li W."/>
            <person name="Simpson S."/>
            <person name="Scheffler B."/>
            <person name="Saski C."/>
            <person name="Grover C."/>
            <person name="Hu G."/>
            <person name="Conover J."/>
            <person name="Carlson J."/>
            <person name="Shu S."/>
            <person name="Boston L."/>
            <person name="Williams M."/>
            <person name="Peterson D."/>
            <person name="Mcgee K."/>
            <person name="Jones D."/>
            <person name="Wendel J."/>
            <person name="Stelly D."/>
            <person name="Grimwood J."/>
            <person name="Schmutz J."/>
        </authorList>
    </citation>
    <scope>NUCLEOTIDE SEQUENCE [LARGE SCALE GENOMIC DNA]</scope>
    <source>
        <strain evidence="2">1408120.09</strain>
    </source>
</reference>
<evidence type="ECO:0000313" key="2">
    <source>
        <dbReference type="EMBL" id="TYJ11881.1"/>
    </source>
</evidence>
<dbReference type="EMBL" id="CM017646">
    <property type="protein sequence ID" value="TYJ11881.1"/>
    <property type="molecule type" value="Genomic_DNA"/>
</dbReference>
<feature type="region of interest" description="Disordered" evidence="1">
    <location>
        <begin position="1"/>
        <end position="20"/>
    </location>
</feature>